<dbReference type="InParanoid" id="A0A1X7UNL9"/>
<organism evidence="2">
    <name type="scientific">Amphimedon queenslandica</name>
    <name type="common">Sponge</name>
    <dbReference type="NCBI Taxonomy" id="400682"/>
    <lineage>
        <taxon>Eukaryota</taxon>
        <taxon>Metazoa</taxon>
        <taxon>Porifera</taxon>
        <taxon>Demospongiae</taxon>
        <taxon>Heteroscleromorpha</taxon>
        <taxon>Haplosclerida</taxon>
        <taxon>Niphatidae</taxon>
        <taxon>Amphimedon</taxon>
    </lineage>
</organism>
<reference evidence="2" key="1">
    <citation type="submission" date="2017-05" db="UniProtKB">
        <authorList>
            <consortium name="EnsemblMetazoa"/>
        </authorList>
    </citation>
    <scope>IDENTIFICATION</scope>
</reference>
<proteinExistence type="predicted"/>
<dbReference type="PANTHER" id="PTHR33327">
    <property type="entry name" value="ENDONUCLEASE"/>
    <property type="match status" value="1"/>
</dbReference>
<evidence type="ECO:0000256" key="1">
    <source>
        <dbReference type="SAM" id="MobiDB-lite"/>
    </source>
</evidence>
<dbReference type="EnsemblMetazoa" id="Aqu2.1.29590_001">
    <property type="protein sequence ID" value="Aqu2.1.29590_001"/>
    <property type="gene ID" value="Aqu2.1.29590"/>
</dbReference>
<evidence type="ECO:0000313" key="2">
    <source>
        <dbReference type="EnsemblMetazoa" id="Aqu2.1.29590_001"/>
    </source>
</evidence>
<dbReference type="OrthoDB" id="10257314at2759"/>
<accession>A0A1X7UNL9</accession>
<protein>
    <submittedName>
        <fullName evidence="2">Uncharacterized protein</fullName>
    </submittedName>
</protein>
<feature type="compositionally biased region" description="Polar residues" evidence="1">
    <location>
        <begin position="90"/>
        <end position="104"/>
    </location>
</feature>
<dbReference type="PANTHER" id="PTHR33327:SF3">
    <property type="entry name" value="RNA-DIRECTED DNA POLYMERASE"/>
    <property type="match status" value="1"/>
</dbReference>
<dbReference type="AlphaFoldDB" id="A0A1X7UNL9"/>
<dbReference type="OMA" id="IMAVANH"/>
<name>A0A1X7UNL9_AMPQE</name>
<feature type="region of interest" description="Disordered" evidence="1">
    <location>
        <begin position="90"/>
        <end position="113"/>
    </location>
</feature>
<sequence>MKQLLGDKAASTDPSFVRELFLQRLSAKVSMVLASTNESEDLEALATLADRVVEVATPHISNIETDQLSSEMEQLRTEIVSLKSMEKSLSHSSFPRQKSPQKHCTPSPGPPNKGSSVCWYHSRYGKKAAKCNQPCSWEQKNGQTGTNGNKCAWPYQQSHIFHNRQVLRAAFSGGYRSRSQCIASK</sequence>